<reference evidence="3 5" key="2">
    <citation type="journal article" date="2015" name="Genome Biol. Evol.">
        <title>The Dynamics of Genetic Interactions between Vibrio metoecus and Vibrio cholerae, Two Close Relatives Co-Occurring in the Environment.</title>
        <authorList>
            <person name="Orata F.D."/>
            <person name="Kirchberger P.C."/>
            <person name="Meheust R."/>
            <person name="Barlow E.J."/>
            <person name="Tarr C.L."/>
            <person name="Boucher Y."/>
        </authorList>
    </citation>
    <scope>NUCLEOTIDE SEQUENCE [LARGE SCALE GENOMIC DNA]</scope>
    <source>
        <strain evidence="3 5">08-2459</strain>
    </source>
</reference>
<comment type="caution">
    <text evidence="3">The sequence shown here is derived from an EMBL/GenBank/DDBJ whole genome shotgun (WGS) entry which is preliminary data.</text>
</comment>
<feature type="domain" description="ABM" evidence="1">
    <location>
        <begin position="2"/>
        <end position="95"/>
    </location>
</feature>
<evidence type="ECO:0000313" key="4">
    <source>
        <dbReference type="Proteomes" id="UP000027331"/>
    </source>
</evidence>
<gene>
    <name evidence="3" type="ORF">AAY55_08250</name>
    <name evidence="2" type="ORF">DP83_16750</name>
</gene>
<accession>A0A067BB39</accession>
<dbReference type="AlphaFoldDB" id="A0A067BB39"/>
<dbReference type="Proteomes" id="UP000027331">
    <property type="component" value="Unassembled WGS sequence"/>
</dbReference>
<dbReference type="PANTHER" id="PTHR33336:SF3">
    <property type="entry name" value="ABM DOMAIN-CONTAINING PROTEIN"/>
    <property type="match status" value="1"/>
</dbReference>
<dbReference type="InterPro" id="IPR011008">
    <property type="entry name" value="Dimeric_a/b-barrel"/>
</dbReference>
<evidence type="ECO:0000259" key="1">
    <source>
        <dbReference type="PROSITE" id="PS51725"/>
    </source>
</evidence>
<sequence length="96" mass="11327">MIHLLAEIKAFPDSAQQVQALLEALLEPSRNEEGCCQYELYRDNSIEGLFLMQEIWCSEESLQKHQQSDHFQHFQQKIGEREMLEYLQLRPLTFVG</sequence>
<dbReference type="GO" id="GO:0004497">
    <property type="term" value="F:monooxygenase activity"/>
    <property type="evidence" value="ECO:0007669"/>
    <property type="project" value="UniProtKB-KW"/>
</dbReference>
<dbReference type="EMBL" id="JJMN01000006">
    <property type="protein sequence ID" value="KDO15569.1"/>
    <property type="molecule type" value="Genomic_DNA"/>
</dbReference>
<dbReference type="PROSITE" id="PS51725">
    <property type="entry name" value="ABM"/>
    <property type="match status" value="1"/>
</dbReference>
<dbReference type="Gene3D" id="3.30.70.100">
    <property type="match status" value="1"/>
</dbReference>
<keyword evidence="3" id="KW-0503">Monooxygenase</keyword>
<dbReference type="InterPro" id="IPR007138">
    <property type="entry name" value="ABM_dom"/>
</dbReference>
<evidence type="ECO:0000313" key="3">
    <source>
        <dbReference type="EMBL" id="KQA23714.1"/>
    </source>
</evidence>
<dbReference type="InterPro" id="IPR050744">
    <property type="entry name" value="AI-2_Isomerase_LsrG"/>
</dbReference>
<evidence type="ECO:0000313" key="5">
    <source>
        <dbReference type="Proteomes" id="UP000053724"/>
    </source>
</evidence>
<dbReference type="RefSeq" id="WP_000581563.1">
    <property type="nucleotide sequence ID" value="NZ_ACZT01000025.1"/>
</dbReference>
<name>A0A067BB39_VIBMT</name>
<dbReference type="FunFam" id="3.30.70.100:FF:000058">
    <property type="entry name" value="Antibiotic biosynthesis monooxygenase"/>
    <property type="match status" value="1"/>
</dbReference>
<dbReference type="SUPFAM" id="SSF54909">
    <property type="entry name" value="Dimeric alpha+beta barrel"/>
    <property type="match status" value="1"/>
</dbReference>
<protein>
    <submittedName>
        <fullName evidence="3">Antibiotic biosynthesis monooxygenase</fullName>
    </submittedName>
</protein>
<reference evidence="2 4" key="1">
    <citation type="submission" date="2014-04" db="EMBL/GenBank/DDBJ databases">
        <title>Vibrio metecus sp. nov., a close relative of Vibrio cholerae isolated from coastal brackish ponds and clinical specimens.</title>
        <authorList>
            <person name="Kirchberger P.C."/>
            <person name="Turnsek M."/>
            <person name="Hunt D.E."/>
            <person name="Haley B.J."/>
            <person name="Colwell R."/>
            <person name="Polz M.F."/>
            <person name="Tarr C.L."/>
            <person name="Boucher Y."/>
        </authorList>
    </citation>
    <scope>NUCLEOTIDE SEQUENCE [LARGE SCALE GENOMIC DNA]</scope>
    <source>
        <strain evidence="2">OP3H</strain>
        <strain evidence="4">PPCK-2014</strain>
    </source>
</reference>
<keyword evidence="4" id="KW-1185">Reference proteome</keyword>
<dbReference type="EMBL" id="LCUF01000008">
    <property type="protein sequence ID" value="KQA23714.1"/>
    <property type="molecule type" value="Genomic_DNA"/>
</dbReference>
<keyword evidence="3" id="KW-0560">Oxidoreductase</keyword>
<proteinExistence type="predicted"/>
<evidence type="ECO:0000313" key="2">
    <source>
        <dbReference type="EMBL" id="KDO15569.1"/>
    </source>
</evidence>
<organism evidence="3 5">
    <name type="scientific">Vibrio metoecus</name>
    <dbReference type="NCBI Taxonomy" id="1481663"/>
    <lineage>
        <taxon>Bacteria</taxon>
        <taxon>Pseudomonadati</taxon>
        <taxon>Pseudomonadota</taxon>
        <taxon>Gammaproteobacteria</taxon>
        <taxon>Vibrionales</taxon>
        <taxon>Vibrionaceae</taxon>
        <taxon>Vibrio</taxon>
    </lineage>
</organism>
<dbReference type="Proteomes" id="UP000053724">
    <property type="component" value="Unassembled WGS sequence"/>
</dbReference>
<dbReference type="GeneID" id="88783756"/>
<dbReference type="GO" id="GO:0005829">
    <property type="term" value="C:cytosol"/>
    <property type="evidence" value="ECO:0007669"/>
    <property type="project" value="TreeGrafter"/>
</dbReference>
<dbReference type="PANTHER" id="PTHR33336">
    <property type="entry name" value="QUINOL MONOOXYGENASE YGIN-RELATED"/>
    <property type="match status" value="1"/>
</dbReference>
<dbReference type="PATRIC" id="fig|1481663.10.peg.1947"/>
<dbReference type="Pfam" id="PF03992">
    <property type="entry name" value="ABM"/>
    <property type="match status" value="1"/>
</dbReference>